<dbReference type="STRING" id="65357.A0A024GHN9"/>
<keyword evidence="3" id="KW-1185">Reference proteome</keyword>
<dbReference type="AlphaFoldDB" id="A0A024GHN9"/>
<evidence type="ECO:0000313" key="2">
    <source>
        <dbReference type="EMBL" id="CCI46016.1"/>
    </source>
</evidence>
<accession>A0A024GHN9</accession>
<evidence type="ECO:0000313" key="3">
    <source>
        <dbReference type="Proteomes" id="UP000053237"/>
    </source>
</evidence>
<dbReference type="InterPro" id="IPR045136">
    <property type="entry name" value="Iah1-like"/>
</dbReference>
<organism evidence="2 3">
    <name type="scientific">Albugo candida</name>
    <dbReference type="NCBI Taxonomy" id="65357"/>
    <lineage>
        <taxon>Eukaryota</taxon>
        <taxon>Sar</taxon>
        <taxon>Stramenopiles</taxon>
        <taxon>Oomycota</taxon>
        <taxon>Peronosporomycetes</taxon>
        <taxon>Albuginales</taxon>
        <taxon>Albuginaceae</taxon>
        <taxon>Albugo</taxon>
    </lineage>
</organism>
<dbReference type="EMBL" id="CAIX01000115">
    <property type="protein sequence ID" value="CCI46016.1"/>
    <property type="molecule type" value="Genomic_DNA"/>
</dbReference>
<comment type="caution">
    <text evidence="2">The sequence shown here is derived from an EMBL/GenBank/DDBJ whole genome shotgun (WGS) entry which is preliminary data.</text>
</comment>
<dbReference type="Gene3D" id="3.40.50.1110">
    <property type="entry name" value="SGNH hydrolase"/>
    <property type="match status" value="1"/>
</dbReference>
<proteinExistence type="predicted"/>
<reference evidence="2 3" key="1">
    <citation type="submission" date="2012-05" db="EMBL/GenBank/DDBJ databases">
        <title>Recombination and specialization in a pathogen metapopulation.</title>
        <authorList>
            <person name="Gardiner A."/>
            <person name="Kemen E."/>
            <person name="Schultz-Larsen T."/>
            <person name="MacLean D."/>
            <person name="Van Oosterhout C."/>
            <person name="Jones J.D.G."/>
        </authorList>
    </citation>
    <scope>NUCLEOTIDE SEQUENCE [LARGE SCALE GENOMIC DNA]</scope>
    <source>
        <strain evidence="2 3">Ac Nc2</strain>
    </source>
</reference>
<dbReference type="InterPro" id="IPR013830">
    <property type="entry name" value="SGNH_hydro"/>
</dbReference>
<gene>
    <name evidence="2" type="ORF">BN9_069440</name>
</gene>
<feature type="domain" description="SGNH hydrolase-type esterase" evidence="1">
    <location>
        <begin position="9"/>
        <end position="200"/>
    </location>
</feature>
<protein>
    <recommendedName>
        <fullName evidence="1">SGNH hydrolase-type esterase domain-containing protein</fullName>
    </recommendedName>
</protein>
<dbReference type="OrthoDB" id="671439at2759"/>
<dbReference type="Proteomes" id="UP000053237">
    <property type="component" value="Unassembled WGS sequence"/>
</dbReference>
<sequence length="254" mass="28738">MRPCIALCGDSLTQFAANPTSGGFMCFLANDYVRSMDIDNRGFSGYTTKQYKKHVIPILKNDFTTIKPELFTLWLGANDAALIDGPAKEQHVPLPEYRENLGILINSLLEINDKARILLITPPAVIDDMRASLLPVPGKLDRSNDETGRYAETCKQVGEEFRKTNKNILVMDAFESINAIEKSERRSLYSDGLHFSALGNFYIYKEISRIIQNEFPELHPENVPPRLPAWDLVDFLEQRIKEEEVANAQVCSII</sequence>
<dbReference type="SUPFAM" id="SSF52266">
    <property type="entry name" value="SGNH hydrolase"/>
    <property type="match status" value="1"/>
</dbReference>
<dbReference type="InterPro" id="IPR036514">
    <property type="entry name" value="SGNH_hydro_sf"/>
</dbReference>
<dbReference type="PANTHER" id="PTHR14209:SF19">
    <property type="entry name" value="ISOAMYL ACETATE-HYDROLYZING ESTERASE 1 HOMOLOG"/>
    <property type="match status" value="1"/>
</dbReference>
<dbReference type="GO" id="GO:0016788">
    <property type="term" value="F:hydrolase activity, acting on ester bonds"/>
    <property type="evidence" value="ECO:0007669"/>
    <property type="project" value="InterPro"/>
</dbReference>
<dbReference type="PANTHER" id="PTHR14209">
    <property type="entry name" value="ISOAMYL ACETATE-HYDROLYZING ESTERASE 1"/>
    <property type="match status" value="1"/>
</dbReference>
<dbReference type="Pfam" id="PF13472">
    <property type="entry name" value="Lipase_GDSL_2"/>
    <property type="match status" value="1"/>
</dbReference>
<name>A0A024GHN9_9STRA</name>
<dbReference type="CDD" id="cd01838">
    <property type="entry name" value="Isoamyl_acetate_hydrolase_like"/>
    <property type="match status" value="1"/>
</dbReference>
<evidence type="ECO:0000259" key="1">
    <source>
        <dbReference type="Pfam" id="PF13472"/>
    </source>
</evidence>
<dbReference type="InParanoid" id="A0A024GHN9"/>